<dbReference type="EMBL" id="CAJOBC010084244">
    <property type="protein sequence ID" value="CAF4314077.1"/>
    <property type="molecule type" value="Genomic_DNA"/>
</dbReference>
<accession>A0A815NEQ3</accession>
<organism evidence="4 7">
    <name type="scientific">Didymodactylos carnosus</name>
    <dbReference type="NCBI Taxonomy" id="1234261"/>
    <lineage>
        <taxon>Eukaryota</taxon>
        <taxon>Metazoa</taxon>
        <taxon>Spiralia</taxon>
        <taxon>Gnathifera</taxon>
        <taxon>Rotifera</taxon>
        <taxon>Eurotatoria</taxon>
        <taxon>Bdelloidea</taxon>
        <taxon>Philodinida</taxon>
        <taxon>Philodinidae</taxon>
        <taxon>Didymodactylos</taxon>
    </lineage>
</organism>
<dbReference type="Proteomes" id="UP000682733">
    <property type="component" value="Unassembled WGS sequence"/>
</dbReference>
<keyword evidence="7" id="KW-1185">Reference proteome</keyword>
<keyword evidence="2" id="KW-0732">Signal</keyword>
<evidence type="ECO:0000313" key="3">
    <source>
        <dbReference type="EMBL" id="CAF1331781.1"/>
    </source>
</evidence>
<dbReference type="SUPFAM" id="SSF48403">
    <property type="entry name" value="Ankyrin repeat"/>
    <property type="match status" value="1"/>
</dbReference>
<evidence type="ECO:0000256" key="1">
    <source>
        <dbReference type="PROSITE-ProRule" id="PRU00023"/>
    </source>
</evidence>
<evidence type="ECO:0000256" key="2">
    <source>
        <dbReference type="SAM" id="SignalP"/>
    </source>
</evidence>
<dbReference type="Proteomes" id="UP000681722">
    <property type="component" value="Unassembled WGS sequence"/>
</dbReference>
<dbReference type="EMBL" id="CAJOBA010043002">
    <property type="protein sequence ID" value="CAF4143063.1"/>
    <property type="molecule type" value="Genomic_DNA"/>
</dbReference>
<keyword evidence="1" id="KW-0040">ANK repeat</keyword>
<dbReference type="InterPro" id="IPR036770">
    <property type="entry name" value="Ankyrin_rpt-contain_sf"/>
</dbReference>
<dbReference type="AlphaFoldDB" id="A0A815NEQ3"/>
<dbReference type="EMBL" id="CAJNOQ010018804">
    <property type="protein sequence ID" value="CAF1436712.1"/>
    <property type="molecule type" value="Genomic_DNA"/>
</dbReference>
<comment type="caution">
    <text evidence="4">The sequence shown here is derived from an EMBL/GenBank/DDBJ whole genome shotgun (WGS) entry which is preliminary data.</text>
</comment>
<sequence length="124" mass="14012">MTLLHIAVINSLAYVWVRLLLVYGADPCAQDEDGYTPAHYAVECNDIAMLKALTMILHCHTKTLSDSEIVNVHQRCLNALVVREKSGGLIVSMLTCLKQAIKCVEYLHQLHMEQIETQVSERIY</sequence>
<name>A0A815NEQ3_9BILA</name>
<gene>
    <name evidence="4" type="ORF">GPM918_LOCUS34217</name>
    <name evidence="3" type="ORF">OVA965_LOCUS29922</name>
    <name evidence="6" type="ORF">SRO942_LOCUS34914</name>
    <name evidence="5" type="ORF">TMI583_LOCUS30709</name>
</gene>
<feature type="repeat" description="ANK" evidence="1">
    <location>
        <begin position="1"/>
        <end position="32"/>
    </location>
</feature>
<evidence type="ECO:0000313" key="5">
    <source>
        <dbReference type="EMBL" id="CAF4143063.1"/>
    </source>
</evidence>
<reference evidence="4" key="1">
    <citation type="submission" date="2021-02" db="EMBL/GenBank/DDBJ databases">
        <authorList>
            <person name="Nowell W R."/>
        </authorList>
    </citation>
    <scope>NUCLEOTIDE SEQUENCE</scope>
</reference>
<dbReference type="OrthoDB" id="20727at2759"/>
<evidence type="ECO:0000313" key="6">
    <source>
        <dbReference type="EMBL" id="CAF4314077.1"/>
    </source>
</evidence>
<protein>
    <submittedName>
        <fullName evidence="4">Uncharacterized protein</fullName>
    </submittedName>
</protein>
<evidence type="ECO:0000313" key="4">
    <source>
        <dbReference type="EMBL" id="CAF1436712.1"/>
    </source>
</evidence>
<dbReference type="InterPro" id="IPR002110">
    <property type="entry name" value="Ankyrin_rpt"/>
</dbReference>
<feature type="signal peptide" evidence="2">
    <location>
        <begin position="1"/>
        <end position="24"/>
    </location>
</feature>
<feature type="chain" id="PRO_5036228331" evidence="2">
    <location>
        <begin position="25"/>
        <end position="124"/>
    </location>
</feature>
<dbReference type="PROSITE" id="PS50088">
    <property type="entry name" value="ANK_REPEAT"/>
    <property type="match status" value="1"/>
</dbReference>
<dbReference type="Proteomes" id="UP000677228">
    <property type="component" value="Unassembled WGS sequence"/>
</dbReference>
<dbReference type="Gene3D" id="1.25.40.20">
    <property type="entry name" value="Ankyrin repeat-containing domain"/>
    <property type="match status" value="1"/>
</dbReference>
<dbReference type="Pfam" id="PF12796">
    <property type="entry name" value="Ank_2"/>
    <property type="match status" value="1"/>
</dbReference>
<evidence type="ECO:0000313" key="7">
    <source>
        <dbReference type="Proteomes" id="UP000663829"/>
    </source>
</evidence>
<dbReference type="Proteomes" id="UP000663829">
    <property type="component" value="Unassembled WGS sequence"/>
</dbReference>
<proteinExistence type="predicted"/>
<dbReference type="EMBL" id="CAJNOK010021389">
    <property type="protein sequence ID" value="CAF1331781.1"/>
    <property type="molecule type" value="Genomic_DNA"/>
</dbReference>